<evidence type="ECO:0000313" key="2">
    <source>
        <dbReference type="EMBL" id="CAC36596.1"/>
    </source>
</evidence>
<dbReference type="KEGG" id="sco:SCP1.279c"/>
<proteinExistence type="predicted"/>
<dbReference type="Proteomes" id="UP000001973">
    <property type="component" value="Plasmid SCP1"/>
</dbReference>
<accession>Q99Q51</accession>
<reference evidence="3" key="2">
    <citation type="submission" date="2001-02" db="EMBL/GenBank/DDBJ databases">
        <authorList>
            <person name="Bentley S.D."/>
            <person name="Parkhill J."/>
            <person name="Barrell B.G."/>
            <person name="Rajandream M.A."/>
        </authorList>
    </citation>
    <scope>NUCLEOTIDE SEQUENCE</scope>
    <source>
        <strain evidence="3">A3</strain>
        <plasmid evidence="4">SCP1</plasmid>
    </source>
</reference>
<reference evidence="3" key="5">
    <citation type="journal article" date="2009" name="Mol. Microbiol.">
        <title>Extracellular signalling, translational control, two repressors and an activator all contribute to the regulation of methylenomycin production in Streptomyces coelicolor.</title>
        <authorList>
            <person name="O'Rourke S."/>
            <person name="Wietzorrek A."/>
            <person name="Fowler K."/>
            <person name="Corre C."/>
            <person name="Challis G.L."/>
            <person name="Chater K.F."/>
        </authorList>
    </citation>
    <scope>NUCLEOTIDE SEQUENCE</scope>
    <source>
        <strain evidence="3">A3</strain>
        <plasmid evidence="4">SCP1</plasmid>
    </source>
</reference>
<dbReference type="KEGG" id="sco:SCP1.74"/>
<dbReference type="HOGENOM" id="CLU_767070_0_0_11"/>
<reference evidence="3" key="4">
    <citation type="journal article" date="2008" name="Proc. Natl. Acad. Sci. U.S.A.">
        <title>2-Alkyl-4-hydroxymethylfuran-3-carboxylic acids, antibiotic production inducers discovered by Streptomyces coelicolor genome mining.</title>
        <authorList>
            <person name="Corre C."/>
            <person name="Song L."/>
            <person name="O'Rourke S."/>
            <person name="Chater K.F."/>
            <person name="Challis G.L."/>
        </authorList>
    </citation>
    <scope>NUCLEOTIDE SEQUENCE</scope>
    <source>
        <strain evidence="3">A3</strain>
        <plasmid evidence="4">SCP1</plasmid>
    </source>
</reference>
<evidence type="ECO:0000313" key="4">
    <source>
        <dbReference type="Proteomes" id="UP000001973"/>
    </source>
</evidence>
<feature type="region of interest" description="Disordered" evidence="1">
    <location>
        <begin position="1"/>
        <end position="27"/>
    </location>
</feature>
<organism evidence="3 4">
    <name type="scientific">Streptomyces coelicolor (strain ATCC BAA-471 / A3(2) / M145)</name>
    <dbReference type="NCBI Taxonomy" id="100226"/>
    <lineage>
        <taxon>Bacteria</taxon>
        <taxon>Bacillati</taxon>
        <taxon>Actinomycetota</taxon>
        <taxon>Actinomycetes</taxon>
        <taxon>Kitasatosporales</taxon>
        <taxon>Streptomycetaceae</taxon>
        <taxon>Streptomyces</taxon>
        <taxon>Streptomyces albidoflavus group</taxon>
    </lineage>
</organism>
<keyword evidence="4" id="KW-1185">Reference proteome</keyword>
<reference evidence="3" key="1">
    <citation type="journal article" date="1998" name="J. Bacteriol.">
        <title>Cloning and physical mapping of the EcoRI fragments of the giant linear plasmid SCP1.</title>
        <authorList>
            <person name="Redenbach M."/>
            <person name="Ikeda K."/>
            <person name="Yamasaki M."/>
            <person name="Kinashi H."/>
        </authorList>
    </citation>
    <scope>NUCLEOTIDE SEQUENCE</scope>
    <source>
        <strain evidence="3">A3</strain>
        <plasmid evidence="4">SCP1</plasmid>
    </source>
</reference>
<gene>
    <name evidence="3" type="ordered locus">SCP1.279c</name>
    <name evidence="2" type="ordered locus">SCP1.74</name>
</gene>
<dbReference type="RefSeq" id="WP_011039375.1">
    <property type="nucleotide sequence ID" value="NC_003903.1"/>
</dbReference>
<dbReference type="PATRIC" id="fig|100226.15.peg.8023"/>
<evidence type="ECO:0000256" key="1">
    <source>
        <dbReference type="SAM" id="MobiDB-lite"/>
    </source>
</evidence>
<dbReference type="OrthoDB" id="4293109at2"/>
<dbReference type="EMBL" id="AL589148">
    <property type="protein sequence ID" value="CAC36596.1"/>
    <property type="molecule type" value="Genomic_DNA"/>
</dbReference>
<geneLocation type="plasmid" evidence="4">
    <name>SCP1</name>
</geneLocation>
<reference evidence="3" key="6">
    <citation type="submission" date="2015-02" db="EMBL/GenBank/DDBJ databases">
        <title>.</title>
        <authorList>
            <person name="Brown S.P."/>
            <person name="Murphy L.D."/>
            <person name="Harris D."/>
        </authorList>
    </citation>
    <scope>NUCLEOTIDE SEQUENCE</scope>
    <source>
        <strain evidence="3">A3</strain>
        <plasmid evidence="4">SCP1</plasmid>
    </source>
</reference>
<sequence>MNDEDTTDASAADEGPDAEPTRHWGGSAGIDLSGVIETVRQTQAWSDSVEQILAPVRRHLPLLESTRRSVDSVMGPANAMRQAVLDAQRQTRGITAPVLALQRDLRDVYDWHSHIDDVLRSVSLPHALLDQLATTAAAFLPSNLTDLDSKDLYAILELGEEDGFSLGWAPRTEIVQALLRLSTRKERYALLAERRDDVLDDIDTSLQAVDHPALTDMVTILSRATRTARAGFGDGAQALAGNVLETAMKWHGNAWIRRSFPQATYTRPGHHGTIASALDEADAWGGLTFRQFKHYLVLTGMRNAFAGGATQDTFNRHLGAHCASPDSYRPEFVLPSLLLAHALLRALDQDLERQGDEEGNV</sequence>
<dbReference type="EMBL" id="AL589148">
    <property type="protein sequence ID" value="CAC36805.1"/>
    <property type="molecule type" value="Genomic_DNA"/>
</dbReference>
<reference evidence="4" key="3">
    <citation type="journal article" date="2002" name="Nature">
        <title>Complete genome sequence of the model actinomycete Streptomyces coelicolor A3(2).</title>
        <authorList>
            <person name="Bentley S.D."/>
            <person name="Chater K.F."/>
            <person name="Cerdeno-Tarraga A.M."/>
            <person name="Challis G.L."/>
            <person name="Thomson N.R."/>
            <person name="James K.D."/>
            <person name="Harris D.E."/>
            <person name="Quail M.A."/>
            <person name="Kieser H."/>
            <person name="Harper D."/>
            <person name="Bateman A."/>
            <person name="Brown S."/>
            <person name="Chandra G."/>
            <person name="Chen C.W."/>
            <person name="Collins M."/>
            <person name="Cronin A."/>
            <person name="Fraser A."/>
            <person name="Goble A."/>
            <person name="Hidalgo J."/>
            <person name="Hornsby T."/>
            <person name="Howarth S."/>
            <person name="Huang C.H."/>
            <person name="Kieser T."/>
            <person name="Larke L."/>
            <person name="Murphy L."/>
            <person name="Oliver K."/>
            <person name="O'Neil S."/>
            <person name="Rabbinowitsch E."/>
            <person name="Rajandream M.A."/>
            <person name="Rutherford K."/>
            <person name="Rutter S."/>
            <person name="Seeger K."/>
            <person name="Saunders D."/>
            <person name="Sharp S."/>
            <person name="Squares R."/>
            <person name="Squares S."/>
            <person name="Taylor K."/>
            <person name="Warren T."/>
            <person name="Wietzorrek A."/>
            <person name="Woodward J."/>
            <person name="Barrell B.G."/>
            <person name="Parkhill J."/>
            <person name="Hopwood D.A."/>
        </authorList>
    </citation>
    <scope>NUCLEOTIDE SEQUENCE [LARGE SCALE GENOMIC DNA]</scope>
    <source>
        <strain evidence="4">ATCC BAA-471 / A3(2) / M145</strain>
        <plasmid evidence="4">SCP1</plasmid>
    </source>
</reference>
<name>Q99Q51_STRCO</name>
<dbReference type="InParanoid" id="Q99Q51"/>
<evidence type="ECO:0000313" key="3">
    <source>
        <dbReference type="EMBL" id="CAC36805.1"/>
    </source>
</evidence>
<protein>
    <submittedName>
        <fullName evidence="3">Uncharacterized protein</fullName>
    </submittedName>
</protein>
<dbReference type="AlphaFoldDB" id="Q99Q51"/>